<dbReference type="Proteomes" id="UP001530315">
    <property type="component" value="Unassembled WGS sequence"/>
</dbReference>
<dbReference type="Pfam" id="PF01875">
    <property type="entry name" value="Memo"/>
    <property type="match status" value="1"/>
</dbReference>
<evidence type="ECO:0000256" key="1">
    <source>
        <dbReference type="ARBA" id="ARBA00006315"/>
    </source>
</evidence>
<reference evidence="3 4" key="1">
    <citation type="submission" date="2024-10" db="EMBL/GenBank/DDBJ databases">
        <title>Updated reference genomes for cyclostephanoid diatoms.</title>
        <authorList>
            <person name="Roberts W.R."/>
            <person name="Alverson A.J."/>
        </authorList>
    </citation>
    <scope>NUCLEOTIDE SEQUENCE [LARGE SCALE GENOMIC DNA]</scope>
    <source>
        <strain evidence="3 4">AJA276-08</strain>
    </source>
</reference>
<gene>
    <name evidence="3" type="ORF">ACHAW5_006257</name>
</gene>
<comment type="similarity">
    <text evidence="1">Belongs to the MEMO1 family.</text>
</comment>
<dbReference type="NCBIfam" id="TIGR04336">
    <property type="entry name" value="AmmeMemoSam_B"/>
    <property type="match status" value="1"/>
</dbReference>
<evidence type="ECO:0008006" key="5">
    <source>
        <dbReference type="Google" id="ProtNLM"/>
    </source>
</evidence>
<dbReference type="InterPro" id="IPR002737">
    <property type="entry name" value="MEMO1_fam"/>
</dbReference>
<dbReference type="Gene3D" id="3.40.830.10">
    <property type="entry name" value="LigB-like"/>
    <property type="match status" value="1"/>
</dbReference>
<protein>
    <recommendedName>
        <fullName evidence="5">Protein MEMO1</fullName>
    </recommendedName>
</protein>
<accession>A0ABD3MIR9</accession>
<evidence type="ECO:0000313" key="4">
    <source>
        <dbReference type="Proteomes" id="UP001530315"/>
    </source>
</evidence>
<dbReference type="AlphaFoldDB" id="A0ABD3MIR9"/>
<feature type="region of interest" description="Disordered" evidence="2">
    <location>
        <begin position="1"/>
        <end position="43"/>
    </location>
</feature>
<evidence type="ECO:0000256" key="2">
    <source>
        <dbReference type="SAM" id="MobiDB-lite"/>
    </source>
</evidence>
<name>A0ABD3MIR9_9STRA</name>
<keyword evidence="4" id="KW-1185">Reference proteome</keyword>
<dbReference type="PANTHER" id="PTHR11060">
    <property type="entry name" value="PROTEIN MEMO1"/>
    <property type="match status" value="1"/>
</dbReference>
<dbReference type="PANTHER" id="PTHR11060:SF0">
    <property type="entry name" value="PROTEIN MEMO1"/>
    <property type="match status" value="1"/>
</dbReference>
<sequence>MNSNRSSNSDSDRFSVSDDAENDTTQPYIRRAHHAGSWYSSDPDTLDDLLTKFLTDAEDDDKNGDNSSAPESASGIGGGVPNACISPHAGFQYSGATAAYSYLALGEAIQKNPLLRTVVVLHPSHHVYLDGCAVSGASKIATPLGTLSVDVNLREQLLSTKKFGVMERRVDEEEHSGEMQYPYIQKIINDANESSGKQYDVKVLPIMVGSIGASKEESIGRLISPFLSDKGIFTVISSDFCHWGRRFRYTPQPTKSDGAINEIFEFIEYLDRKGMYLIEMQRPGAFSDYLREYSNTICGRHPISVWLHSVQESVLAHEVRFVKYAQSEKARSTRDHSVSYAGAVSRVAMDA</sequence>
<evidence type="ECO:0000313" key="3">
    <source>
        <dbReference type="EMBL" id="KAL3763839.1"/>
    </source>
</evidence>
<organism evidence="3 4">
    <name type="scientific">Stephanodiscus triporus</name>
    <dbReference type="NCBI Taxonomy" id="2934178"/>
    <lineage>
        <taxon>Eukaryota</taxon>
        <taxon>Sar</taxon>
        <taxon>Stramenopiles</taxon>
        <taxon>Ochrophyta</taxon>
        <taxon>Bacillariophyta</taxon>
        <taxon>Coscinodiscophyceae</taxon>
        <taxon>Thalassiosirophycidae</taxon>
        <taxon>Stephanodiscales</taxon>
        <taxon>Stephanodiscaceae</taxon>
        <taxon>Stephanodiscus</taxon>
    </lineage>
</organism>
<proteinExistence type="inferred from homology"/>
<dbReference type="HAMAP" id="MF_00055">
    <property type="entry name" value="MEMO1"/>
    <property type="match status" value="1"/>
</dbReference>
<dbReference type="CDD" id="cd07361">
    <property type="entry name" value="MEMO_like"/>
    <property type="match status" value="1"/>
</dbReference>
<comment type="caution">
    <text evidence="3">The sequence shown here is derived from an EMBL/GenBank/DDBJ whole genome shotgun (WGS) entry which is preliminary data.</text>
</comment>
<dbReference type="EMBL" id="JALLAZ020001790">
    <property type="protein sequence ID" value="KAL3763839.1"/>
    <property type="molecule type" value="Genomic_DNA"/>
</dbReference>